<dbReference type="InterPro" id="IPR002686">
    <property type="entry name" value="Transposase_17"/>
</dbReference>
<dbReference type="Pfam" id="PF01797">
    <property type="entry name" value="Y1_Tnp"/>
    <property type="match status" value="1"/>
</dbReference>
<keyword evidence="3" id="KW-1185">Reference proteome</keyword>
<protein>
    <submittedName>
        <fullName evidence="2">IS200/IS605 family transposase ISDra9</fullName>
    </submittedName>
</protein>
<dbReference type="SMART" id="SM01321">
    <property type="entry name" value="Y1_Tnp"/>
    <property type="match status" value="1"/>
</dbReference>
<evidence type="ECO:0000313" key="3">
    <source>
        <dbReference type="Proteomes" id="UP000680038"/>
    </source>
</evidence>
<dbReference type="Gene3D" id="3.30.70.1290">
    <property type="entry name" value="Transposase IS200-like"/>
    <property type="match status" value="1"/>
</dbReference>
<dbReference type="PANTHER" id="PTHR33360:SF2">
    <property type="entry name" value="TRANSPOSASE FOR INSERTION SEQUENCE ELEMENT IS200"/>
    <property type="match status" value="1"/>
</dbReference>
<dbReference type="InterPro" id="IPR036515">
    <property type="entry name" value="Transposase_17_sf"/>
</dbReference>
<feature type="domain" description="Transposase IS200-like" evidence="1">
    <location>
        <begin position="17"/>
        <end position="115"/>
    </location>
</feature>
<dbReference type="NCBIfam" id="NF033573">
    <property type="entry name" value="transpos_IS200"/>
    <property type="match status" value="1"/>
</dbReference>
<evidence type="ECO:0000259" key="1">
    <source>
        <dbReference type="SMART" id="SM01321"/>
    </source>
</evidence>
<dbReference type="AlphaFoldDB" id="A0A916JHL6"/>
<organism evidence="2 3">
    <name type="scientific">Dyadobacter helix</name>
    <dbReference type="NCBI Taxonomy" id="2822344"/>
    <lineage>
        <taxon>Bacteria</taxon>
        <taxon>Pseudomonadati</taxon>
        <taxon>Bacteroidota</taxon>
        <taxon>Cytophagia</taxon>
        <taxon>Cytophagales</taxon>
        <taxon>Spirosomataceae</taxon>
        <taxon>Dyadobacter</taxon>
    </lineage>
</organism>
<evidence type="ECO:0000313" key="2">
    <source>
        <dbReference type="EMBL" id="CAG5015910.1"/>
    </source>
</evidence>
<gene>
    <name evidence="2" type="ORF">DYBT9275_05440</name>
</gene>
<dbReference type="Proteomes" id="UP000680038">
    <property type="component" value="Unassembled WGS sequence"/>
</dbReference>
<dbReference type="PANTHER" id="PTHR33360">
    <property type="entry name" value="TRANSPOSASE FOR INSERTION SEQUENCE ELEMENT IS200"/>
    <property type="match status" value="1"/>
</dbReference>
<dbReference type="GO" id="GO:0003677">
    <property type="term" value="F:DNA binding"/>
    <property type="evidence" value="ECO:0007669"/>
    <property type="project" value="InterPro"/>
</dbReference>
<dbReference type="GO" id="GO:0004803">
    <property type="term" value="F:transposase activity"/>
    <property type="evidence" value="ECO:0007669"/>
    <property type="project" value="InterPro"/>
</dbReference>
<accession>A0A916JHL6</accession>
<comment type="caution">
    <text evidence="2">The sequence shown here is derived from an EMBL/GenBank/DDBJ whole genome shotgun (WGS) entry which is preliminary data.</text>
</comment>
<dbReference type="SUPFAM" id="SSF143422">
    <property type="entry name" value="Transposase IS200-like"/>
    <property type="match status" value="1"/>
</dbReference>
<proteinExistence type="predicted"/>
<sequence length="115" mass="13622">MSREQRISSHTVTWLTVRNEWVTKYRYKVLTGDIQIPCRELVNQICDAQDVRILKGVVSKDHIHIEYQPSLALSDLVKSLKGRTSRRLQEGYLELGKTILRASFLGYWIRRLEYW</sequence>
<reference evidence="2" key="1">
    <citation type="submission" date="2021-04" db="EMBL/GenBank/DDBJ databases">
        <authorList>
            <person name="Rodrigo-Torres L."/>
            <person name="Arahal R. D."/>
            <person name="Lucena T."/>
        </authorList>
    </citation>
    <scope>NUCLEOTIDE SEQUENCE</scope>
    <source>
        <strain evidence="2">CECT 9275</strain>
    </source>
</reference>
<dbReference type="EMBL" id="CAJRAF010000004">
    <property type="protein sequence ID" value="CAG5015910.1"/>
    <property type="molecule type" value="Genomic_DNA"/>
</dbReference>
<dbReference type="GO" id="GO:0006313">
    <property type="term" value="P:DNA transposition"/>
    <property type="evidence" value="ECO:0007669"/>
    <property type="project" value="InterPro"/>
</dbReference>
<name>A0A916JHL6_9BACT</name>